<dbReference type="InterPro" id="IPR011701">
    <property type="entry name" value="MFS"/>
</dbReference>
<dbReference type="Proteomes" id="UP000242754">
    <property type="component" value="Unassembled WGS sequence"/>
</dbReference>
<feature type="transmembrane region" description="Helical" evidence="8">
    <location>
        <begin position="283"/>
        <end position="316"/>
    </location>
</feature>
<dbReference type="Gene3D" id="1.20.1250.20">
    <property type="entry name" value="MFS general substrate transporter like domains"/>
    <property type="match status" value="1"/>
</dbReference>
<reference evidence="10 11" key="1">
    <citation type="submission" date="2016-02" db="EMBL/GenBank/DDBJ databases">
        <authorList>
            <person name="Wen L."/>
            <person name="He K."/>
            <person name="Yang H."/>
        </authorList>
    </citation>
    <scope>NUCLEOTIDE SEQUENCE [LARGE SCALE GENOMIC DNA]</scope>
    <source>
        <strain evidence="10">Trichococcus palustris</strain>
    </source>
</reference>
<feature type="compositionally biased region" description="Basic and acidic residues" evidence="7">
    <location>
        <begin position="193"/>
        <end position="207"/>
    </location>
</feature>
<keyword evidence="11" id="KW-1185">Reference proteome</keyword>
<evidence type="ECO:0000256" key="3">
    <source>
        <dbReference type="ARBA" id="ARBA00022475"/>
    </source>
</evidence>
<feature type="transmembrane region" description="Helical" evidence="8">
    <location>
        <begin position="254"/>
        <end position="276"/>
    </location>
</feature>
<dbReference type="PANTHER" id="PTHR43124:SF3">
    <property type="entry name" value="CHLORAMPHENICOL EFFLUX PUMP RV0191"/>
    <property type="match status" value="1"/>
</dbReference>
<feature type="transmembrane region" description="Helical" evidence="8">
    <location>
        <begin position="102"/>
        <end position="123"/>
    </location>
</feature>
<accession>A0A143YKK6</accession>
<feature type="transmembrane region" description="Helical" evidence="8">
    <location>
        <begin position="216"/>
        <end position="234"/>
    </location>
</feature>
<feature type="transmembrane region" description="Helical" evidence="8">
    <location>
        <begin position="336"/>
        <end position="359"/>
    </location>
</feature>
<dbReference type="AlphaFoldDB" id="A0A143YKK6"/>
<gene>
    <name evidence="10" type="ORF">Tpal_1146</name>
</gene>
<keyword evidence="3" id="KW-1003">Cell membrane</keyword>
<evidence type="ECO:0000259" key="9">
    <source>
        <dbReference type="PROSITE" id="PS50850"/>
    </source>
</evidence>
<evidence type="ECO:0000256" key="6">
    <source>
        <dbReference type="ARBA" id="ARBA00023136"/>
    </source>
</evidence>
<evidence type="ECO:0000256" key="2">
    <source>
        <dbReference type="ARBA" id="ARBA00022448"/>
    </source>
</evidence>
<dbReference type="Pfam" id="PF07690">
    <property type="entry name" value="MFS_1"/>
    <property type="match status" value="1"/>
</dbReference>
<evidence type="ECO:0000313" key="10">
    <source>
        <dbReference type="EMBL" id="CZQ89528.1"/>
    </source>
</evidence>
<dbReference type="PROSITE" id="PS50850">
    <property type="entry name" value="MFS"/>
    <property type="match status" value="1"/>
</dbReference>
<feature type="transmembrane region" description="Helical" evidence="8">
    <location>
        <begin position="371"/>
        <end position="392"/>
    </location>
</feature>
<evidence type="ECO:0000256" key="7">
    <source>
        <dbReference type="SAM" id="MobiDB-lite"/>
    </source>
</evidence>
<keyword evidence="5 8" id="KW-1133">Transmembrane helix</keyword>
<keyword evidence="4 8" id="KW-0812">Transmembrane</keyword>
<sequence>MKRTPFKKIALLAGSFIVVTGGSIAANVPKIAEEFPTIPLQVVESLTTIPSLFLIFSVLFSHTIARWIGYKKTVLLGLGIVTVSGLIPVFVHNFWVIFLSRAFFGIGIGLFNSLLVSFIRYFYEGKERATMIGFQSAFEGIGGMTISFLVGQLLKISWQTSFWVYIAALPAFVLFALFVPDIPAEPSGFSGKRGADDARERDTEGKGKGKMRAGTFGYIALLFVVVMFYMSITVRVTPLMTTIGYGDATDGSNILSFIGIGAMAAGFLFGQIFTFIGKYTLPIAFLLLGLSLFAVGQSNSVLVTGLAAALCGFSFRTFIPYLFNKVNSSHTGNANLSTSLLLVGFNLGAALSPYGIALLEKLFRLASIRAIFTTEAAILLGFSAVSFGYHFFVGPRKAIE</sequence>
<dbReference type="STRING" id="140314.SAMN04488076_12418"/>
<feature type="transmembrane region" description="Helical" evidence="8">
    <location>
        <begin position="162"/>
        <end position="179"/>
    </location>
</feature>
<name>A0A143YKK6_9LACT</name>
<dbReference type="RefSeq" id="WP_087032425.1">
    <property type="nucleotide sequence ID" value="NZ_FJNE01000003.1"/>
</dbReference>
<organism evidence="10 11">
    <name type="scientific">Trichococcus palustris</name>
    <dbReference type="NCBI Taxonomy" id="140314"/>
    <lineage>
        <taxon>Bacteria</taxon>
        <taxon>Bacillati</taxon>
        <taxon>Bacillota</taxon>
        <taxon>Bacilli</taxon>
        <taxon>Lactobacillales</taxon>
        <taxon>Carnobacteriaceae</taxon>
        <taxon>Trichococcus</taxon>
    </lineage>
</organism>
<feature type="transmembrane region" description="Helical" evidence="8">
    <location>
        <begin position="75"/>
        <end position="96"/>
    </location>
</feature>
<protein>
    <recommendedName>
        <fullName evidence="9">Major facilitator superfamily (MFS) profile domain-containing protein</fullName>
    </recommendedName>
</protein>
<evidence type="ECO:0000256" key="4">
    <source>
        <dbReference type="ARBA" id="ARBA00022692"/>
    </source>
</evidence>
<evidence type="ECO:0000256" key="5">
    <source>
        <dbReference type="ARBA" id="ARBA00022989"/>
    </source>
</evidence>
<evidence type="ECO:0000313" key="11">
    <source>
        <dbReference type="Proteomes" id="UP000242754"/>
    </source>
</evidence>
<dbReference type="SUPFAM" id="SSF103473">
    <property type="entry name" value="MFS general substrate transporter"/>
    <property type="match status" value="1"/>
</dbReference>
<feature type="domain" description="Major facilitator superfamily (MFS) profile" evidence="9">
    <location>
        <begin position="1"/>
        <end position="398"/>
    </location>
</feature>
<dbReference type="InterPro" id="IPR036259">
    <property type="entry name" value="MFS_trans_sf"/>
</dbReference>
<comment type="subcellular location">
    <subcellularLocation>
        <location evidence="1">Cell membrane</location>
        <topology evidence="1">Multi-pass membrane protein</topology>
    </subcellularLocation>
</comment>
<evidence type="ECO:0000256" key="1">
    <source>
        <dbReference type="ARBA" id="ARBA00004651"/>
    </source>
</evidence>
<dbReference type="GO" id="GO:0022857">
    <property type="term" value="F:transmembrane transporter activity"/>
    <property type="evidence" value="ECO:0007669"/>
    <property type="project" value="InterPro"/>
</dbReference>
<dbReference type="InterPro" id="IPR020846">
    <property type="entry name" value="MFS_dom"/>
</dbReference>
<dbReference type="EMBL" id="FJNE01000003">
    <property type="protein sequence ID" value="CZQ89528.1"/>
    <property type="molecule type" value="Genomic_DNA"/>
</dbReference>
<dbReference type="InterPro" id="IPR050189">
    <property type="entry name" value="MFS_Efflux_Transporters"/>
</dbReference>
<dbReference type="GO" id="GO:0005886">
    <property type="term" value="C:plasma membrane"/>
    <property type="evidence" value="ECO:0007669"/>
    <property type="project" value="UniProtKB-SubCell"/>
</dbReference>
<dbReference type="PANTHER" id="PTHR43124">
    <property type="entry name" value="PURINE EFFLUX PUMP PBUE"/>
    <property type="match status" value="1"/>
</dbReference>
<feature type="transmembrane region" description="Helical" evidence="8">
    <location>
        <begin position="49"/>
        <end position="68"/>
    </location>
</feature>
<evidence type="ECO:0000256" key="8">
    <source>
        <dbReference type="SAM" id="Phobius"/>
    </source>
</evidence>
<feature type="transmembrane region" description="Helical" evidence="8">
    <location>
        <begin position="130"/>
        <end position="150"/>
    </location>
</feature>
<proteinExistence type="predicted"/>
<keyword evidence="6 8" id="KW-0472">Membrane</keyword>
<feature type="region of interest" description="Disordered" evidence="7">
    <location>
        <begin position="188"/>
        <end position="207"/>
    </location>
</feature>
<keyword evidence="2" id="KW-0813">Transport</keyword>
<dbReference type="OrthoDB" id="1650550at2"/>